<gene>
    <name evidence="2" type="ORF">A3J30_00720</name>
</gene>
<name>A0A1G2RT75_9BACT</name>
<dbReference type="GO" id="GO:0003824">
    <property type="term" value="F:catalytic activity"/>
    <property type="evidence" value="ECO:0007669"/>
    <property type="project" value="InterPro"/>
</dbReference>
<accession>A0A1G2RT75</accession>
<dbReference type="Proteomes" id="UP000178222">
    <property type="component" value="Unassembled WGS sequence"/>
</dbReference>
<evidence type="ECO:0000313" key="3">
    <source>
        <dbReference type="Proteomes" id="UP000178222"/>
    </source>
</evidence>
<organism evidence="2 3">
    <name type="scientific">Candidatus Wildermuthbacteria bacterium RIFCSPLOWO2_02_FULL_47_9c</name>
    <dbReference type="NCBI Taxonomy" id="1802466"/>
    <lineage>
        <taxon>Bacteria</taxon>
        <taxon>Candidatus Wildermuthiibacteriota</taxon>
    </lineage>
</organism>
<feature type="domain" description="Endonuclease/exonuclease/phosphatase" evidence="1">
    <location>
        <begin position="7"/>
        <end position="233"/>
    </location>
</feature>
<sequence>MLLRIATYNTQAGLPGFAFRDLWSAYLYTFRLKGFPLEMTKGMERALLDAISTDADILCLNEIPSHWIRAAKEVLANKGYTRTASSSTHSWLRWSVGTIIASKTRGFHQEIQIRLPHENTFAGGGGTAALYLNQFNIVIVATHLGWGWTTSSQIARLAVFCATQKEIGSKVIIAGDFNRTDLRKTLLCKKHDLRDATRPTYPSWNPRWSLDHILYDPALEVARYGTFESTSDHLGLYAEVEIP</sequence>
<reference evidence="2 3" key="1">
    <citation type="journal article" date="2016" name="Nat. Commun.">
        <title>Thousands of microbial genomes shed light on interconnected biogeochemical processes in an aquifer system.</title>
        <authorList>
            <person name="Anantharaman K."/>
            <person name="Brown C.T."/>
            <person name="Hug L.A."/>
            <person name="Sharon I."/>
            <person name="Castelle C.J."/>
            <person name="Probst A.J."/>
            <person name="Thomas B.C."/>
            <person name="Singh A."/>
            <person name="Wilkins M.J."/>
            <person name="Karaoz U."/>
            <person name="Brodie E.L."/>
            <person name="Williams K.H."/>
            <person name="Hubbard S.S."/>
            <person name="Banfield J.F."/>
        </authorList>
    </citation>
    <scope>NUCLEOTIDE SEQUENCE [LARGE SCALE GENOMIC DNA]</scope>
</reference>
<dbReference type="InterPro" id="IPR036691">
    <property type="entry name" value="Endo/exonu/phosph_ase_sf"/>
</dbReference>
<dbReference type="InterPro" id="IPR005135">
    <property type="entry name" value="Endo/exonuclease/phosphatase"/>
</dbReference>
<dbReference type="AlphaFoldDB" id="A0A1G2RT75"/>
<evidence type="ECO:0000313" key="2">
    <source>
        <dbReference type="EMBL" id="OHA76036.1"/>
    </source>
</evidence>
<comment type="caution">
    <text evidence="2">The sequence shown here is derived from an EMBL/GenBank/DDBJ whole genome shotgun (WGS) entry which is preliminary data.</text>
</comment>
<protein>
    <recommendedName>
        <fullName evidence="1">Endonuclease/exonuclease/phosphatase domain-containing protein</fullName>
    </recommendedName>
</protein>
<dbReference type="Pfam" id="PF03372">
    <property type="entry name" value="Exo_endo_phos"/>
    <property type="match status" value="1"/>
</dbReference>
<dbReference type="EMBL" id="MHUL01000043">
    <property type="protein sequence ID" value="OHA76036.1"/>
    <property type="molecule type" value="Genomic_DNA"/>
</dbReference>
<dbReference type="Gene3D" id="3.60.10.10">
    <property type="entry name" value="Endonuclease/exonuclease/phosphatase"/>
    <property type="match status" value="1"/>
</dbReference>
<proteinExistence type="predicted"/>
<dbReference type="SUPFAM" id="SSF56219">
    <property type="entry name" value="DNase I-like"/>
    <property type="match status" value="1"/>
</dbReference>
<evidence type="ECO:0000259" key="1">
    <source>
        <dbReference type="Pfam" id="PF03372"/>
    </source>
</evidence>